<dbReference type="SUPFAM" id="SSF56059">
    <property type="entry name" value="Glutathione synthetase ATP-binding domain-like"/>
    <property type="match status" value="1"/>
</dbReference>
<dbReference type="AlphaFoldDB" id="A0A6M5YT35"/>
<protein>
    <submittedName>
        <fullName evidence="1">Periplasmic protein</fullName>
    </submittedName>
</protein>
<dbReference type="RefSeq" id="WP_171472117.1">
    <property type="nucleotide sequence ID" value="NZ_CP053452.2"/>
</dbReference>
<accession>A0A6M5YT35</accession>
<dbReference type="Proteomes" id="UP000503447">
    <property type="component" value="Chromosome"/>
</dbReference>
<sequence>MNPPRYVLIANPGTKRCETYRAELLAYWSGRGAAVDVEVVPWADVAARDGNLDGLPAFDRPAVVRMESPGKDDTATRLLLEAGARDDPDEPPRDWRGLDLPKGLLVRPGLLYRGFRRVLHGLRKSFDARPHLHPTACPLAVAEMFDKTAAAGRIAAASVPVPEMLGTCDAPEALHDAAASRAWPNAYVKLNTGSSATGIVVLHPNHNGRPAFGITTLAEIDGAFYNSRLVRRVTGADLDAAVQFVLNEGAIVQRGIPMAQADGQNFDVRVVTVYGKPAATIFRLSPHPMTNLHLGGRRGDYDRCRAAIPTRDWLDALDHCADAAACFDSAITGVDLLFERGFRRHYVLEVNAFGDFFPGWVDPNGRSIHAREIAATAERLA</sequence>
<proteinExistence type="predicted"/>
<dbReference type="EMBL" id="CP053452">
    <property type="protein sequence ID" value="QJW96560.1"/>
    <property type="molecule type" value="Genomic_DNA"/>
</dbReference>
<organism evidence="1 2">
    <name type="scientific">Frigoriglobus tundricola</name>
    <dbReference type="NCBI Taxonomy" id="2774151"/>
    <lineage>
        <taxon>Bacteria</taxon>
        <taxon>Pseudomonadati</taxon>
        <taxon>Planctomycetota</taxon>
        <taxon>Planctomycetia</taxon>
        <taxon>Gemmatales</taxon>
        <taxon>Gemmataceae</taxon>
        <taxon>Frigoriglobus</taxon>
    </lineage>
</organism>
<keyword evidence="2" id="KW-1185">Reference proteome</keyword>
<evidence type="ECO:0000313" key="1">
    <source>
        <dbReference type="EMBL" id="QJW96560.1"/>
    </source>
</evidence>
<name>A0A6M5YT35_9BACT</name>
<dbReference type="KEGG" id="ftj:FTUN_4117"/>
<dbReference type="InterPro" id="IPR047778">
    <property type="entry name" value="STM4014-like"/>
</dbReference>
<dbReference type="NCBIfam" id="NF038074">
    <property type="entry name" value="fam_STM4014"/>
    <property type="match status" value="1"/>
</dbReference>
<evidence type="ECO:0000313" key="2">
    <source>
        <dbReference type="Proteomes" id="UP000503447"/>
    </source>
</evidence>
<gene>
    <name evidence="1" type="ORF">FTUN_4117</name>
</gene>
<reference evidence="2" key="1">
    <citation type="submission" date="2020-05" db="EMBL/GenBank/DDBJ databases">
        <title>Frigoriglobus tundricola gen. nov., sp. nov., a psychrotolerant cellulolytic planctomycete of the family Gemmataceae with two divergent copies of 16S rRNA gene.</title>
        <authorList>
            <person name="Kulichevskaya I.S."/>
            <person name="Ivanova A.A."/>
            <person name="Naumoff D.G."/>
            <person name="Beletsky A.V."/>
            <person name="Rijpstra W.I.C."/>
            <person name="Sinninghe Damste J.S."/>
            <person name="Mardanov A.V."/>
            <person name="Ravin N.V."/>
            <person name="Dedysh S.N."/>
        </authorList>
    </citation>
    <scope>NUCLEOTIDE SEQUENCE [LARGE SCALE GENOMIC DNA]</scope>
    <source>
        <strain evidence="2">PL17</strain>
    </source>
</reference>
<dbReference type="Gene3D" id="3.30.470.20">
    <property type="entry name" value="ATP-grasp fold, B domain"/>
    <property type="match status" value="1"/>
</dbReference>